<reference evidence="3" key="1">
    <citation type="journal article" date="2019" name="Int. J. Syst. Evol. Microbiol.">
        <title>The Global Catalogue of Microorganisms (GCM) 10K type strain sequencing project: providing services to taxonomists for standard genome sequencing and annotation.</title>
        <authorList>
            <consortium name="The Broad Institute Genomics Platform"/>
            <consortium name="The Broad Institute Genome Sequencing Center for Infectious Disease"/>
            <person name="Wu L."/>
            <person name="Ma J."/>
        </authorList>
    </citation>
    <scope>NUCLEOTIDE SEQUENCE [LARGE SCALE GENOMIC DNA]</scope>
    <source>
        <strain evidence="3">JCM 18715</strain>
    </source>
</reference>
<name>A0ABP9QQV9_9RHOO</name>
<dbReference type="Proteomes" id="UP001500547">
    <property type="component" value="Unassembled WGS sequence"/>
</dbReference>
<comment type="caution">
    <text evidence="2">The sequence shown here is derived from an EMBL/GenBank/DDBJ whole genome shotgun (WGS) entry which is preliminary data.</text>
</comment>
<protein>
    <recommendedName>
        <fullName evidence="1">Cupin type-2 domain-containing protein</fullName>
    </recommendedName>
</protein>
<evidence type="ECO:0000313" key="2">
    <source>
        <dbReference type="EMBL" id="GAA5166045.1"/>
    </source>
</evidence>
<gene>
    <name evidence="2" type="ORF">GCM10025770_22540</name>
</gene>
<sequence>MTPELFNLLAQLPLTSEAEDFQTLFESDLVRIERIVSDGQRSDPDFWYDQPHDEWVMLLRGEATLEFESGDLRTLREGDSLLLPARCVHRVAWTGPRTVRLAIHVFG</sequence>
<organism evidence="2 3">
    <name type="scientific">Viridibacterium curvum</name>
    <dbReference type="NCBI Taxonomy" id="1101404"/>
    <lineage>
        <taxon>Bacteria</taxon>
        <taxon>Pseudomonadati</taxon>
        <taxon>Pseudomonadota</taxon>
        <taxon>Betaproteobacteria</taxon>
        <taxon>Rhodocyclales</taxon>
        <taxon>Rhodocyclaceae</taxon>
        <taxon>Viridibacterium</taxon>
    </lineage>
</organism>
<feature type="domain" description="Cupin type-2" evidence="1">
    <location>
        <begin position="50"/>
        <end position="101"/>
    </location>
</feature>
<keyword evidence="3" id="KW-1185">Reference proteome</keyword>
<dbReference type="InterPro" id="IPR014710">
    <property type="entry name" value="RmlC-like_jellyroll"/>
</dbReference>
<dbReference type="InterPro" id="IPR011051">
    <property type="entry name" value="RmlC_Cupin_sf"/>
</dbReference>
<evidence type="ECO:0000259" key="1">
    <source>
        <dbReference type="Pfam" id="PF07883"/>
    </source>
</evidence>
<dbReference type="Pfam" id="PF07883">
    <property type="entry name" value="Cupin_2"/>
    <property type="match status" value="1"/>
</dbReference>
<accession>A0ABP9QQV9</accession>
<dbReference type="CDD" id="cd06981">
    <property type="entry name" value="cupin_reut_a1446"/>
    <property type="match status" value="1"/>
</dbReference>
<proteinExistence type="predicted"/>
<dbReference type="EMBL" id="BAABLD010000008">
    <property type="protein sequence ID" value="GAA5166045.1"/>
    <property type="molecule type" value="Genomic_DNA"/>
</dbReference>
<dbReference type="Gene3D" id="2.60.120.10">
    <property type="entry name" value="Jelly Rolls"/>
    <property type="match status" value="1"/>
</dbReference>
<dbReference type="RefSeq" id="WP_345533055.1">
    <property type="nucleotide sequence ID" value="NZ_BAABLD010000008.1"/>
</dbReference>
<evidence type="ECO:0000313" key="3">
    <source>
        <dbReference type="Proteomes" id="UP001500547"/>
    </source>
</evidence>
<dbReference type="SUPFAM" id="SSF51182">
    <property type="entry name" value="RmlC-like cupins"/>
    <property type="match status" value="1"/>
</dbReference>
<dbReference type="InterPro" id="IPR013096">
    <property type="entry name" value="Cupin_2"/>
</dbReference>